<evidence type="ECO:0000313" key="1">
    <source>
        <dbReference type="EMBL" id="KAJ8875722.1"/>
    </source>
</evidence>
<comment type="caution">
    <text evidence="1">The sequence shown here is derived from an EMBL/GenBank/DDBJ whole genome shotgun (WGS) entry which is preliminary data.</text>
</comment>
<dbReference type="EMBL" id="JARBHB010000009">
    <property type="protein sequence ID" value="KAJ8875722.1"/>
    <property type="molecule type" value="Genomic_DNA"/>
</dbReference>
<keyword evidence="2" id="KW-1185">Reference proteome</keyword>
<proteinExistence type="predicted"/>
<protein>
    <submittedName>
        <fullName evidence="1">Uncharacterized protein</fullName>
    </submittedName>
</protein>
<dbReference type="Proteomes" id="UP001159363">
    <property type="component" value="Chromosome 8"/>
</dbReference>
<gene>
    <name evidence="1" type="ORF">PR048_023621</name>
</gene>
<organism evidence="1 2">
    <name type="scientific">Dryococelus australis</name>
    <dbReference type="NCBI Taxonomy" id="614101"/>
    <lineage>
        <taxon>Eukaryota</taxon>
        <taxon>Metazoa</taxon>
        <taxon>Ecdysozoa</taxon>
        <taxon>Arthropoda</taxon>
        <taxon>Hexapoda</taxon>
        <taxon>Insecta</taxon>
        <taxon>Pterygota</taxon>
        <taxon>Neoptera</taxon>
        <taxon>Polyneoptera</taxon>
        <taxon>Phasmatodea</taxon>
        <taxon>Verophasmatodea</taxon>
        <taxon>Anareolatae</taxon>
        <taxon>Phasmatidae</taxon>
        <taxon>Eurycanthinae</taxon>
        <taxon>Dryococelus</taxon>
    </lineage>
</organism>
<sequence>MWKGCETDLTSMNPKRKKLSGCEEYEKEKKVQRRRLQCDEINRDSDMIFDSRIEIKSAKKAVETYPDDVDIELIEEYVNFLVFPKEIKQAEESPGNLLKTTRSKGLIAIYPNTDTFL</sequence>
<name>A0ABQ9GUM9_9NEOP</name>
<evidence type="ECO:0000313" key="2">
    <source>
        <dbReference type="Proteomes" id="UP001159363"/>
    </source>
</evidence>
<reference evidence="1 2" key="1">
    <citation type="submission" date="2023-02" db="EMBL/GenBank/DDBJ databases">
        <title>LHISI_Scaffold_Assembly.</title>
        <authorList>
            <person name="Stuart O.P."/>
            <person name="Cleave R."/>
            <person name="Magrath M.J.L."/>
            <person name="Mikheyev A.S."/>
        </authorList>
    </citation>
    <scope>NUCLEOTIDE SEQUENCE [LARGE SCALE GENOMIC DNA]</scope>
    <source>
        <strain evidence="1">Daus_M_001</strain>
        <tissue evidence="1">Leg muscle</tissue>
    </source>
</reference>
<accession>A0ABQ9GUM9</accession>